<dbReference type="GO" id="GO:0005829">
    <property type="term" value="C:cytosol"/>
    <property type="evidence" value="ECO:0007669"/>
    <property type="project" value="TreeGrafter"/>
</dbReference>
<dbReference type="InterPro" id="IPR039420">
    <property type="entry name" value="WalR-like"/>
</dbReference>
<evidence type="ECO:0000256" key="3">
    <source>
        <dbReference type="ARBA" id="ARBA00023015"/>
    </source>
</evidence>
<protein>
    <submittedName>
        <fullName evidence="10">DNA-binding response OmpR family regulator</fullName>
    </submittedName>
</protein>
<dbReference type="CDD" id="cd00383">
    <property type="entry name" value="trans_reg_C"/>
    <property type="match status" value="1"/>
</dbReference>
<dbReference type="SUPFAM" id="SSF46894">
    <property type="entry name" value="C-terminal effector domain of the bipartite response regulators"/>
    <property type="match status" value="1"/>
</dbReference>
<organism evidence="10 11">
    <name type="scientific">Fontibacillus phaseoli</name>
    <dbReference type="NCBI Taxonomy" id="1416533"/>
    <lineage>
        <taxon>Bacteria</taxon>
        <taxon>Bacillati</taxon>
        <taxon>Bacillota</taxon>
        <taxon>Bacilli</taxon>
        <taxon>Bacillales</taxon>
        <taxon>Paenibacillaceae</taxon>
        <taxon>Fontibacillus</taxon>
    </lineage>
</organism>
<keyword evidence="11" id="KW-1185">Reference proteome</keyword>
<feature type="DNA-binding region" description="OmpR/PhoB-type" evidence="7">
    <location>
        <begin position="151"/>
        <end position="250"/>
    </location>
</feature>
<evidence type="ECO:0000259" key="8">
    <source>
        <dbReference type="PROSITE" id="PS50110"/>
    </source>
</evidence>
<dbReference type="EMBL" id="QPJW01000001">
    <property type="protein sequence ID" value="RCX22519.1"/>
    <property type="molecule type" value="Genomic_DNA"/>
</dbReference>
<feature type="domain" description="OmpR/PhoB-type" evidence="9">
    <location>
        <begin position="151"/>
        <end position="250"/>
    </location>
</feature>
<evidence type="ECO:0000256" key="5">
    <source>
        <dbReference type="ARBA" id="ARBA00023163"/>
    </source>
</evidence>
<proteinExistence type="predicted"/>
<keyword evidence="4 7" id="KW-0238">DNA-binding</keyword>
<dbReference type="InterPro" id="IPR001867">
    <property type="entry name" value="OmpR/PhoB-type_DNA-bd"/>
</dbReference>
<dbReference type="Gene3D" id="1.10.10.10">
    <property type="entry name" value="Winged helix-like DNA-binding domain superfamily/Winged helix DNA-binding domain"/>
    <property type="match status" value="1"/>
</dbReference>
<evidence type="ECO:0000256" key="4">
    <source>
        <dbReference type="ARBA" id="ARBA00023125"/>
    </source>
</evidence>
<keyword evidence="5" id="KW-0804">Transcription</keyword>
<reference evidence="10 11" key="1">
    <citation type="submission" date="2018-07" db="EMBL/GenBank/DDBJ databases">
        <title>Genomic Encyclopedia of Type Strains, Phase III (KMG-III): the genomes of soil and plant-associated and newly described type strains.</title>
        <authorList>
            <person name="Whitman W."/>
        </authorList>
    </citation>
    <scope>NUCLEOTIDE SEQUENCE [LARGE SCALE GENOMIC DNA]</scope>
    <source>
        <strain evidence="10 11">CECT 8333</strain>
    </source>
</reference>
<dbReference type="CDD" id="cd17574">
    <property type="entry name" value="REC_OmpR"/>
    <property type="match status" value="1"/>
</dbReference>
<comment type="caution">
    <text evidence="10">The sequence shown here is derived from an EMBL/GenBank/DDBJ whole genome shotgun (WGS) entry which is preliminary data.</text>
</comment>
<evidence type="ECO:0000256" key="1">
    <source>
        <dbReference type="ARBA" id="ARBA00022553"/>
    </source>
</evidence>
<dbReference type="InterPro" id="IPR036388">
    <property type="entry name" value="WH-like_DNA-bd_sf"/>
</dbReference>
<dbReference type="GO" id="GO:0032993">
    <property type="term" value="C:protein-DNA complex"/>
    <property type="evidence" value="ECO:0007669"/>
    <property type="project" value="TreeGrafter"/>
</dbReference>
<feature type="domain" description="Response regulatory" evidence="8">
    <location>
        <begin position="28"/>
        <end position="141"/>
    </location>
</feature>
<dbReference type="Pfam" id="PF00486">
    <property type="entry name" value="Trans_reg_C"/>
    <property type="match status" value="1"/>
</dbReference>
<dbReference type="FunFam" id="3.40.50.2300:FF:000001">
    <property type="entry name" value="DNA-binding response regulator PhoB"/>
    <property type="match status" value="1"/>
</dbReference>
<dbReference type="Proteomes" id="UP000253090">
    <property type="component" value="Unassembled WGS sequence"/>
</dbReference>
<dbReference type="SMART" id="SM00862">
    <property type="entry name" value="Trans_reg_C"/>
    <property type="match status" value="1"/>
</dbReference>
<evidence type="ECO:0000313" key="11">
    <source>
        <dbReference type="Proteomes" id="UP000253090"/>
    </source>
</evidence>
<evidence type="ECO:0000256" key="2">
    <source>
        <dbReference type="ARBA" id="ARBA00023012"/>
    </source>
</evidence>
<name>A0A369BLQ0_9BACL</name>
<gene>
    <name evidence="10" type="ORF">DFP94_10199</name>
</gene>
<dbReference type="Gene3D" id="3.40.50.2300">
    <property type="match status" value="1"/>
</dbReference>
<dbReference type="Pfam" id="PF00072">
    <property type="entry name" value="Response_reg"/>
    <property type="match status" value="1"/>
</dbReference>
<keyword evidence="2" id="KW-0902">Two-component regulatory system</keyword>
<dbReference type="GO" id="GO:0000156">
    <property type="term" value="F:phosphorelay response regulator activity"/>
    <property type="evidence" value="ECO:0007669"/>
    <property type="project" value="TreeGrafter"/>
</dbReference>
<dbReference type="PANTHER" id="PTHR48111">
    <property type="entry name" value="REGULATOR OF RPOS"/>
    <property type="match status" value="1"/>
</dbReference>
<dbReference type="PANTHER" id="PTHR48111:SF1">
    <property type="entry name" value="TWO-COMPONENT RESPONSE REGULATOR ORR33"/>
    <property type="match status" value="1"/>
</dbReference>
<dbReference type="PROSITE" id="PS50110">
    <property type="entry name" value="RESPONSE_REGULATORY"/>
    <property type="match status" value="1"/>
</dbReference>
<dbReference type="AlphaFoldDB" id="A0A369BLQ0"/>
<accession>A0A369BLQ0</accession>
<dbReference type="PROSITE" id="PS51755">
    <property type="entry name" value="OMPR_PHOB"/>
    <property type="match status" value="1"/>
</dbReference>
<evidence type="ECO:0000313" key="10">
    <source>
        <dbReference type="EMBL" id="RCX22519.1"/>
    </source>
</evidence>
<sequence length="252" mass="28393">MIKYENLRISKISYSQILRDLKEDAVKTVLIVEDEEAISRVLAAYLKKAGFLPLRASTGAAALEQFEVNGPELVLLDLMLPDTDGMALLSTIRKTSACPVIMLTARDGIADRLAGLDGGADDYMIKPFVPEEVVARVNAVLRRQPHWIDRGSKRIYGNLVIDLAAKQVMVNGAEVALNPRELALMLFLSEWPNRTFTREQLIEQVWGIDYDGSDRAVDLSVKRLRQSLSHWPIEEGEIRTLRGMGYQLWIRE</sequence>
<dbReference type="InterPro" id="IPR011006">
    <property type="entry name" value="CheY-like_superfamily"/>
</dbReference>
<dbReference type="InterPro" id="IPR001789">
    <property type="entry name" value="Sig_transdc_resp-reg_receiver"/>
</dbReference>
<keyword evidence="1 6" id="KW-0597">Phosphoprotein</keyword>
<feature type="modified residue" description="4-aspartylphosphate" evidence="6">
    <location>
        <position position="77"/>
    </location>
</feature>
<dbReference type="SMART" id="SM00448">
    <property type="entry name" value="REC"/>
    <property type="match status" value="1"/>
</dbReference>
<dbReference type="InterPro" id="IPR016032">
    <property type="entry name" value="Sig_transdc_resp-reg_C-effctor"/>
</dbReference>
<dbReference type="SUPFAM" id="SSF52172">
    <property type="entry name" value="CheY-like"/>
    <property type="match status" value="1"/>
</dbReference>
<evidence type="ECO:0000256" key="7">
    <source>
        <dbReference type="PROSITE-ProRule" id="PRU01091"/>
    </source>
</evidence>
<dbReference type="GO" id="GO:0006355">
    <property type="term" value="P:regulation of DNA-templated transcription"/>
    <property type="evidence" value="ECO:0007669"/>
    <property type="project" value="InterPro"/>
</dbReference>
<dbReference type="Gene3D" id="6.10.250.690">
    <property type="match status" value="1"/>
</dbReference>
<keyword evidence="3" id="KW-0805">Transcription regulation</keyword>
<dbReference type="GO" id="GO:0000976">
    <property type="term" value="F:transcription cis-regulatory region binding"/>
    <property type="evidence" value="ECO:0007669"/>
    <property type="project" value="TreeGrafter"/>
</dbReference>
<evidence type="ECO:0000259" key="9">
    <source>
        <dbReference type="PROSITE" id="PS51755"/>
    </source>
</evidence>
<evidence type="ECO:0000256" key="6">
    <source>
        <dbReference type="PROSITE-ProRule" id="PRU00169"/>
    </source>
</evidence>